<comment type="similarity">
    <text evidence="1">Belongs to the eukaryotic ribosomal protein eL36 family.</text>
</comment>
<accession>I3EKG6</accession>
<reference evidence="5" key="1">
    <citation type="submission" date="2011-01" db="EMBL/GenBank/DDBJ databases">
        <title>The Genome Sequence of Nematocida parisii strain ERTm3.</title>
        <authorList>
            <consortium name="The Broad Institute Genome Sequencing Platform"/>
            <consortium name="The Broad Institute Genome Sequencing Center for Infectious Disease"/>
            <person name="Cuomo C."/>
            <person name="Troemel E."/>
            <person name="Young S.K."/>
            <person name="Zeng Q."/>
            <person name="Gargeya S."/>
            <person name="Fitzgerald M."/>
            <person name="Haas B."/>
            <person name="Abouelleil A."/>
            <person name="Alvarado L."/>
            <person name="Arachchi H.M."/>
            <person name="Berlin A."/>
            <person name="Chapman S.B."/>
            <person name="Gearin G."/>
            <person name="Goldberg J."/>
            <person name="Griggs A."/>
            <person name="Gujja S."/>
            <person name="Hansen M."/>
            <person name="Heiman D."/>
            <person name="Howarth C."/>
            <person name="Larimer J."/>
            <person name="Lui A."/>
            <person name="MacDonald P.J.P."/>
            <person name="McCowen C."/>
            <person name="Montmayeur A."/>
            <person name="Murphy C."/>
            <person name="Neiman D."/>
            <person name="Pearson M."/>
            <person name="Priest M."/>
            <person name="Roberts A."/>
            <person name="Saif S."/>
            <person name="Shea T."/>
            <person name="Sisk P."/>
            <person name="Stolte C."/>
            <person name="Sykes S."/>
            <person name="Wortman J."/>
            <person name="Nusbaum C."/>
            <person name="Birren B."/>
        </authorList>
    </citation>
    <scope>NUCLEOTIDE SEQUENCE</scope>
    <source>
        <strain evidence="5">ERTm3</strain>
    </source>
</reference>
<dbReference type="GO" id="GO:0006412">
    <property type="term" value="P:translation"/>
    <property type="evidence" value="ECO:0007669"/>
    <property type="project" value="InterPro"/>
</dbReference>
<protein>
    <submittedName>
        <fullName evidence="5">50S ribosomal protein L36e</fullName>
    </submittedName>
</protein>
<dbReference type="HOGENOM" id="CLU_140672_1_1_1"/>
<evidence type="ECO:0000256" key="1">
    <source>
        <dbReference type="ARBA" id="ARBA00006509"/>
    </source>
</evidence>
<dbReference type="STRING" id="935791.I3EKG6"/>
<dbReference type="OrthoDB" id="9616667at2759"/>
<evidence type="ECO:0000256" key="4">
    <source>
        <dbReference type="SAM" id="MobiDB-lite"/>
    </source>
</evidence>
<dbReference type="EMBL" id="GL870876">
    <property type="protein sequence ID" value="EIJ89713.1"/>
    <property type="molecule type" value="Genomic_DNA"/>
</dbReference>
<keyword evidence="3" id="KW-0687">Ribonucleoprotein</keyword>
<evidence type="ECO:0000313" key="5">
    <source>
        <dbReference type="EMBL" id="EIJ89713.1"/>
    </source>
</evidence>
<keyword evidence="2 5" id="KW-0689">Ribosomal protein</keyword>
<evidence type="ECO:0000313" key="6">
    <source>
        <dbReference type="Proteomes" id="UP000002872"/>
    </source>
</evidence>
<dbReference type="Pfam" id="PF01158">
    <property type="entry name" value="Ribosomal_L36e"/>
    <property type="match status" value="1"/>
</dbReference>
<dbReference type="Gene3D" id="1.10.10.1760">
    <property type="entry name" value="60S ribosomal protein L36"/>
    <property type="match status" value="1"/>
</dbReference>
<dbReference type="GO" id="GO:0005840">
    <property type="term" value="C:ribosome"/>
    <property type="evidence" value="ECO:0007669"/>
    <property type="project" value="UniProtKB-KW"/>
</dbReference>
<keyword evidence="6" id="KW-1185">Reference proteome</keyword>
<dbReference type="GO" id="GO:1990904">
    <property type="term" value="C:ribonucleoprotein complex"/>
    <property type="evidence" value="ECO:0007669"/>
    <property type="project" value="UniProtKB-KW"/>
</dbReference>
<dbReference type="InterPro" id="IPR000509">
    <property type="entry name" value="Ribosomal_eL36"/>
</dbReference>
<organism evidence="5 6">
    <name type="scientific">Nematocida parisii (strain ERTm3)</name>
    <name type="common">Nematode killer fungus</name>
    <dbReference type="NCBI Taxonomy" id="935791"/>
    <lineage>
        <taxon>Eukaryota</taxon>
        <taxon>Fungi</taxon>
        <taxon>Fungi incertae sedis</taxon>
        <taxon>Microsporidia</taxon>
        <taxon>Nematocida</taxon>
    </lineage>
</organism>
<sequence length="119" mass="13678">MKINPNTVQPIEGKPYGNGTIFGKERGHNTTKIISRSEHKRIIKQNPSEFAKIAMEKSALARNIAKEICGLAPYEKKAIDFGRRGEEKKMRKFLKKRLGSLKSAKIRQERLLSEMRHMN</sequence>
<name>I3EKG6_NEMP3</name>
<dbReference type="Proteomes" id="UP000002872">
    <property type="component" value="Unassembled WGS sequence"/>
</dbReference>
<dbReference type="AlphaFoldDB" id="I3EKG6"/>
<proteinExistence type="inferred from homology"/>
<dbReference type="OMA" id="GTHIHAN"/>
<evidence type="ECO:0000256" key="3">
    <source>
        <dbReference type="ARBA" id="ARBA00023274"/>
    </source>
</evidence>
<evidence type="ECO:0000256" key="2">
    <source>
        <dbReference type="ARBA" id="ARBA00022980"/>
    </source>
</evidence>
<gene>
    <name evidence="5" type="ORF">NEQG_00483</name>
</gene>
<dbReference type="InParanoid" id="I3EKG6"/>
<dbReference type="VEuPathDB" id="MicrosporidiaDB:NEQG_00483"/>
<dbReference type="InterPro" id="IPR038097">
    <property type="entry name" value="Ribosomal_eL36_sf"/>
</dbReference>
<dbReference type="GO" id="GO:0003735">
    <property type="term" value="F:structural constituent of ribosome"/>
    <property type="evidence" value="ECO:0007669"/>
    <property type="project" value="InterPro"/>
</dbReference>
<dbReference type="FunCoup" id="I3EKG6">
    <property type="interactions" value="149"/>
</dbReference>
<feature type="region of interest" description="Disordered" evidence="4">
    <location>
        <begin position="1"/>
        <end position="25"/>
    </location>
</feature>